<feature type="compositionally biased region" description="Acidic residues" evidence="1">
    <location>
        <begin position="63"/>
        <end position="74"/>
    </location>
</feature>
<name>A0AAE0BX90_9CHLO</name>
<feature type="region of interest" description="Disordered" evidence="1">
    <location>
        <begin position="41"/>
        <end position="114"/>
    </location>
</feature>
<sequence>MTCCRRHDLPAAATVRRHDLVFSLQMRTKRLIRGARTVSNPVVSEDDEDDRPAMCRNDIRDESVDEDNDDDPDFEPVRGNNTGFLSSASAEDEPAAPEYRGSVPAKRGCKKSARKSRKNLGKEIYHEFSITFSRLGEDLPESEFHKGAAYVDSVLQWFHCAYEMGDEEGHWHGQCTGGGVGVDKTSVHTGLKNALGWTGQNRCSAWNLVAKYLSYKNKVHTKQGMIGYCHKNVKNYEHPVFRSKNVSEKDIRTGLDTYLLYGSSELKLRMNLTQRIPL</sequence>
<protein>
    <recommendedName>
        <fullName evidence="2">Replitron HUH endonuclease domain-containing protein</fullName>
    </recommendedName>
</protein>
<feature type="compositionally biased region" description="Basic and acidic residues" evidence="1">
    <location>
        <begin position="51"/>
        <end position="62"/>
    </location>
</feature>
<dbReference type="Proteomes" id="UP001190700">
    <property type="component" value="Unassembled WGS sequence"/>
</dbReference>
<evidence type="ECO:0000256" key="1">
    <source>
        <dbReference type="SAM" id="MobiDB-lite"/>
    </source>
</evidence>
<gene>
    <name evidence="3" type="ORF">CYMTET_46586</name>
</gene>
<dbReference type="EMBL" id="LGRX02032659">
    <property type="protein sequence ID" value="KAK3243779.1"/>
    <property type="molecule type" value="Genomic_DNA"/>
</dbReference>
<comment type="caution">
    <text evidence="3">The sequence shown here is derived from an EMBL/GenBank/DDBJ whole genome shotgun (WGS) entry which is preliminary data.</text>
</comment>
<dbReference type="InterPro" id="IPR054424">
    <property type="entry name" value="Replitron_HUH"/>
</dbReference>
<accession>A0AAE0BX90</accession>
<evidence type="ECO:0000259" key="2">
    <source>
        <dbReference type="Pfam" id="PF21859"/>
    </source>
</evidence>
<reference evidence="3 4" key="1">
    <citation type="journal article" date="2015" name="Genome Biol. Evol.">
        <title>Comparative Genomics of a Bacterivorous Green Alga Reveals Evolutionary Causalities and Consequences of Phago-Mixotrophic Mode of Nutrition.</title>
        <authorList>
            <person name="Burns J.A."/>
            <person name="Paasch A."/>
            <person name="Narechania A."/>
            <person name="Kim E."/>
        </authorList>
    </citation>
    <scope>NUCLEOTIDE SEQUENCE [LARGE SCALE GENOMIC DNA]</scope>
    <source>
        <strain evidence="3 4">PLY_AMNH</strain>
    </source>
</reference>
<evidence type="ECO:0000313" key="3">
    <source>
        <dbReference type="EMBL" id="KAK3243779.1"/>
    </source>
</evidence>
<evidence type="ECO:0000313" key="4">
    <source>
        <dbReference type="Proteomes" id="UP001190700"/>
    </source>
</evidence>
<proteinExistence type="predicted"/>
<feature type="domain" description="Replitron HUH endonuclease" evidence="2">
    <location>
        <begin position="137"/>
        <end position="258"/>
    </location>
</feature>
<dbReference type="Pfam" id="PF21859">
    <property type="entry name" value="Replitron_HUH"/>
    <property type="match status" value="1"/>
</dbReference>
<dbReference type="AlphaFoldDB" id="A0AAE0BX90"/>
<organism evidence="3 4">
    <name type="scientific">Cymbomonas tetramitiformis</name>
    <dbReference type="NCBI Taxonomy" id="36881"/>
    <lineage>
        <taxon>Eukaryota</taxon>
        <taxon>Viridiplantae</taxon>
        <taxon>Chlorophyta</taxon>
        <taxon>Pyramimonadophyceae</taxon>
        <taxon>Pyramimonadales</taxon>
        <taxon>Pyramimonadaceae</taxon>
        <taxon>Cymbomonas</taxon>
    </lineage>
</organism>
<keyword evidence="4" id="KW-1185">Reference proteome</keyword>